<reference evidence="3" key="1">
    <citation type="journal article" date="2011" name="Proc. Natl. Acad. Sci. U.S.A.">
        <title>Obligate biotrophy features unraveled by the genomic analysis of rust fungi.</title>
        <authorList>
            <person name="Duplessis S."/>
            <person name="Cuomo C.A."/>
            <person name="Lin Y.-C."/>
            <person name="Aerts A."/>
            <person name="Tisserant E."/>
            <person name="Veneault-Fourrey C."/>
            <person name="Joly D.L."/>
            <person name="Hacquard S."/>
            <person name="Amselem J."/>
            <person name="Cantarel B.L."/>
            <person name="Chiu R."/>
            <person name="Coutinho P.M."/>
            <person name="Feau N."/>
            <person name="Field M."/>
            <person name="Frey P."/>
            <person name="Gelhaye E."/>
            <person name="Goldberg J."/>
            <person name="Grabherr M.G."/>
            <person name="Kodira C.D."/>
            <person name="Kohler A."/>
            <person name="Kuees U."/>
            <person name="Lindquist E.A."/>
            <person name="Lucas S.M."/>
            <person name="Mago R."/>
            <person name="Mauceli E."/>
            <person name="Morin E."/>
            <person name="Murat C."/>
            <person name="Pangilinan J.L."/>
            <person name="Park R."/>
            <person name="Pearson M."/>
            <person name="Quesneville H."/>
            <person name="Rouhier N."/>
            <person name="Sakthikumar S."/>
            <person name="Salamov A.A."/>
            <person name="Schmutz J."/>
            <person name="Selles B."/>
            <person name="Shapiro H."/>
            <person name="Tanguay P."/>
            <person name="Tuskan G.A."/>
            <person name="Henrissat B."/>
            <person name="Van de Peer Y."/>
            <person name="Rouze P."/>
            <person name="Ellis J.G."/>
            <person name="Dodds P.N."/>
            <person name="Schein J.E."/>
            <person name="Zhong S."/>
            <person name="Hamelin R.C."/>
            <person name="Grigoriev I.V."/>
            <person name="Szabo L.J."/>
            <person name="Martin F."/>
        </authorList>
    </citation>
    <scope>NUCLEOTIDE SEQUENCE [LARGE SCALE GENOMIC DNA]</scope>
    <source>
        <strain evidence="3">98AG31 / pathotype 3-4-7</strain>
    </source>
</reference>
<dbReference type="Proteomes" id="UP000001072">
    <property type="component" value="Unassembled WGS sequence"/>
</dbReference>
<evidence type="ECO:0000256" key="1">
    <source>
        <dbReference type="SAM" id="MobiDB-lite"/>
    </source>
</evidence>
<dbReference type="VEuPathDB" id="FungiDB:MELLADRAFT_87207"/>
<protein>
    <submittedName>
        <fullName evidence="2">Uncharacterized protein</fullName>
    </submittedName>
</protein>
<dbReference type="InParanoid" id="F4R4X1"/>
<organism evidence="3">
    <name type="scientific">Melampsora larici-populina (strain 98AG31 / pathotype 3-4-7)</name>
    <name type="common">Poplar leaf rust fungus</name>
    <dbReference type="NCBI Taxonomy" id="747676"/>
    <lineage>
        <taxon>Eukaryota</taxon>
        <taxon>Fungi</taxon>
        <taxon>Dikarya</taxon>
        <taxon>Basidiomycota</taxon>
        <taxon>Pucciniomycotina</taxon>
        <taxon>Pucciniomycetes</taxon>
        <taxon>Pucciniales</taxon>
        <taxon>Melampsoraceae</taxon>
        <taxon>Melampsora</taxon>
    </lineage>
</organism>
<proteinExistence type="predicted"/>
<feature type="region of interest" description="Disordered" evidence="1">
    <location>
        <begin position="1"/>
        <end position="69"/>
    </location>
</feature>
<keyword evidence="3" id="KW-1185">Reference proteome</keyword>
<dbReference type="EMBL" id="GL883090">
    <property type="protein sequence ID" value="EGG12922.1"/>
    <property type="molecule type" value="Genomic_DNA"/>
</dbReference>
<evidence type="ECO:0000313" key="3">
    <source>
        <dbReference type="Proteomes" id="UP000001072"/>
    </source>
</evidence>
<gene>
    <name evidence="2" type="ORF">MELLADRAFT_87207</name>
</gene>
<feature type="compositionally biased region" description="Polar residues" evidence="1">
    <location>
        <begin position="21"/>
        <end position="31"/>
    </location>
</feature>
<dbReference type="AlphaFoldDB" id="F4R4X1"/>
<sequence length="303" mass="34856">MPGNGSKTPAADPKTRFKLSGGSTQTKTDVNPVSAKGEISSPHDAHYPSFTTDQSPTRNSTNLPKHPDITQHPLYRAVQKLHPDLQTFLEHDWETNSKHKHTKLKYYNILRHFNPETSLLPTDKKEELKKAFRDDLLPKLSAFCSPPPPSDEEMDTDDPTVDYHPLHRKTTIAMLKSIIAKKDRRVNISPVALKDEVLALYKHYINPTLELPQKDKFSKRPRAVQKTMVTRLSINELRHAIQAYHPELFLNVPVLRLAHYISIYRLYVSEEPLAEDAEPIVLGYHYWVIKDLVKSKNYNLWLS</sequence>
<feature type="compositionally biased region" description="Polar residues" evidence="1">
    <location>
        <begin position="49"/>
        <end position="63"/>
    </location>
</feature>
<name>F4R4X1_MELLP</name>
<dbReference type="HOGENOM" id="CLU_056407_2_0_1"/>
<dbReference type="KEGG" id="mlr:MELLADRAFT_87207"/>
<evidence type="ECO:0000313" key="2">
    <source>
        <dbReference type="EMBL" id="EGG12922.1"/>
    </source>
</evidence>
<accession>F4R4X1</accession>
<dbReference type="RefSeq" id="XP_007403860.1">
    <property type="nucleotide sequence ID" value="XM_007403798.1"/>
</dbReference>
<dbReference type="GeneID" id="18934429"/>